<dbReference type="EMBL" id="JADOET010000002">
    <property type="protein sequence ID" value="MBF8148909.1"/>
    <property type="molecule type" value="Genomic_DNA"/>
</dbReference>
<dbReference type="Pfam" id="PF13899">
    <property type="entry name" value="Thioredoxin_7"/>
    <property type="match status" value="1"/>
</dbReference>
<reference evidence="2 3" key="1">
    <citation type="submission" date="2020-11" db="EMBL/GenBank/DDBJ databases">
        <title>Winogradskyella marina sp. nov., isolated from marine sediment.</title>
        <authorList>
            <person name="Bo J."/>
            <person name="Wang S."/>
            <person name="Song X."/>
            <person name="Du Z."/>
        </authorList>
    </citation>
    <scope>NUCLEOTIDE SEQUENCE [LARGE SCALE GENOMIC DNA]</scope>
    <source>
        <strain evidence="2 3">F6397</strain>
    </source>
</reference>
<dbReference type="InterPro" id="IPR036249">
    <property type="entry name" value="Thioredoxin-like_sf"/>
</dbReference>
<dbReference type="Gene3D" id="3.40.30.10">
    <property type="entry name" value="Glutaredoxin"/>
    <property type="match status" value="1"/>
</dbReference>
<dbReference type="Proteomes" id="UP000611215">
    <property type="component" value="Unassembled WGS sequence"/>
</dbReference>
<feature type="chain" id="PRO_5045873420" evidence="1">
    <location>
        <begin position="20"/>
        <end position="156"/>
    </location>
</feature>
<keyword evidence="3" id="KW-1185">Reference proteome</keyword>
<proteinExistence type="predicted"/>
<protein>
    <submittedName>
        <fullName evidence="2">Thioredoxin family protein</fullName>
    </submittedName>
</protein>
<name>A0ABS0EEP2_9FLAO</name>
<accession>A0ABS0EEP2</accession>
<evidence type="ECO:0000313" key="2">
    <source>
        <dbReference type="EMBL" id="MBF8148909.1"/>
    </source>
</evidence>
<comment type="caution">
    <text evidence="2">The sequence shown here is derived from an EMBL/GenBank/DDBJ whole genome shotgun (WGS) entry which is preliminary data.</text>
</comment>
<keyword evidence="1" id="KW-0732">Signal</keyword>
<organism evidence="2 3">
    <name type="scientific">Winogradskyella marina</name>
    <dbReference type="NCBI Taxonomy" id="2785530"/>
    <lineage>
        <taxon>Bacteria</taxon>
        <taxon>Pseudomonadati</taxon>
        <taxon>Bacteroidota</taxon>
        <taxon>Flavobacteriia</taxon>
        <taxon>Flavobacteriales</taxon>
        <taxon>Flavobacteriaceae</taxon>
        <taxon>Winogradskyella</taxon>
    </lineage>
</organism>
<evidence type="ECO:0000313" key="3">
    <source>
        <dbReference type="Proteomes" id="UP000611215"/>
    </source>
</evidence>
<gene>
    <name evidence="2" type="ORF">ITJ86_03315</name>
</gene>
<sequence length="156" mass="18361">MKHAFLTLVFFLISQMVLSQDKTEIQWKTWTELEKAIEQEPKPVFIYFNAEWCVYCKKLDREVFTKTAVIKQINRDYYALKMDVESLETIVFDGVTFTNKQAKTKRNGIHELPLLLASQDGEQVTLPATLIYNKDFGIEQQVYNYYTSKQLLNMLN</sequence>
<dbReference type="RefSeq" id="WP_195870196.1">
    <property type="nucleotide sequence ID" value="NZ_JADOET010000002.1"/>
</dbReference>
<feature type="signal peptide" evidence="1">
    <location>
        <begin position="1"/>
        <end position="19"/>
    </location>
</feature>
<dbReference type="SUPFAM" id="SSF52833">
    <property type="entry name" value="Thioredoxin-like"/>
    <property type="match status" value="1"/>
</dbReference>
<evidence type="ECO:0000256" key="1">
    <source>
        <dbReference type="SAM" id="SignalP"/>
    </source>
</evidence>